<keyword evidence="4 5" id="KW-0539">Nucleus</keyword>
<comment type="subunit">
    <text evidence="5">Component of the GINS complex.</text>
</comment>
<evidence type="ECO:0000259" key="8">
    <source>
        <dbReference type="Pfam" id="PF24997"/>
    </source>
</evidence>
<organism evidence="9 10">
    <name type="scientific">Pinctada imbricata</name>
    <name type="common">Atlantic pearl-oyster</name>
    <name type="synonym">Pinctada martensii</name>
    <dbReference type="NCBI Taxonomy" id="66713"/>
    <lineage>
        <taxon>Eukaryota</taxon>
        <taxon>Metazoa</taxon>
        <taxon>Spiralia</taxon>
        <taxon>Lophotrochozoa</taxon>
        <taxon>Mollusca</taxon>
        <taxon>Bivalvia</taxon>
        <taxon>Autobranchia</taxon>
        <taxon>Pteriomorphia</taxon>
        <taxon>Pterioida</taxon>
        <taxon>Pterioidea</taxon>
        <taxon>Pteriidae</taxon>
        <taxon>Pinctada</taxon>
    </lineage>
</organism>
<keyword evidence="3 5" id="KW-0235">DNA replication</keyword>
<feature type="domain" description="GINS subunit" evidence="7">
    <location>
        <begin position="64"/>
        <end position="134"/>
    </location>
</feature>
<dbReference type="Gene3D" id="1.20.58.1030">
    <property type="match status" value="1"/>
</dbReference>
<dbReference type="InterPro" id="IPR005339">
    <property type="entry name" value="GINS_Psf1"/>
</dbReference>
<evidence type="ECO:0000256" key="3">
    <source>
        <dbReference type="ARBA" id="ARBA00022705"/>
    </source>
</evidence>
<keyword evidence="6" id="KW-0812">Transmembrane</keyword>
<protein>
    <recommendedName>
        <fullName evidence="5">DNA replication complex GINS protein PSF1</fullName>
    </recommendedName>
</protein>
<dbReference type="SUPFAM" id="SSF158573">
    <property type="entry name" value="GINS helical bundle-like"/>
    <property type="match status" value="1"/>
</dbReference>
<dbReference type="PANTHER" id="PTHR12914:SF2">
    <property type="entry name" value="DNA REPLICATION COMPLEX GINS PROTEIN PSF1"/>
    <property type="match status" value="1"/>
</dbReference>
<dbReference type="EMBL" id="VSWD01000009">
    <property type="protein sequence ID" value="KAK3092277.1"/>
    <property type="molecule type" value="Genomic_DNA"/>
</dbReference>
<dbReference type="Pfam" id="PF24997">
    <property type="entry name" value="PSF1_C"/>
    <property type="match status" value="1"/>
</dbReference>
<name>A0AA89BYE3_PINIB</name>
<dbReference type="Pfam" id="PF05916">
    <property type="entry name" value="Sld5"/>
    <property type="match status" value="1"/>
</dbReference>
<comment type="subcellular location">
    <subcellularLocation>
        <location evidence="1 5">Nucleus</location>
    </subcellularLocation>
</comment>
<reference evidence="9" key="1">
    <citation type="submission" date="2019-08" db="EMBL/GenBank/DDBJ databases">
        <title>The improved chromosome-level genome for the pearl oyster Pinctada fucata martensii using PacBio sequencing and Hi-C.</title>
        <authorList>
            <person name="Zheng Z."/>
        </authorList>
    </citation>
    <scope>NUCLEOTIDE SEQUENCE</scope>
    <source>
        <strain evidence="9">ZZ-2019</strain>
        <tissue evidence="9">Adductor muscle</tissue>
    </source>
</reference>
<dbReference type="AlphaFoldDB" id="A0AA89BYE3"/>
<evidence type="ECO:0000313" key="9">
    <source>
        <dbReference type="EMBL" id="KAK3092277.1"/>
    </source>
</evidence>
<dbReference type="InterPro" id="IPR036224">
    <property type="entry name" value="GINS_bundle-like_dom_sf"/>
</dbReference>
<dbReference type="InterPro" id="IPR056783">
    <property type="entry name" value="PSF1_C"/>
</dbReference>
<dbReference type="GO" id="GO:1902983">
    <property type="term" value="P:DNA strand elongation involved in mitotic DNA replication"/>
    <property type="evidence" value="ECO:0007669"/>
    <property type="project" value="TreeGrafter"/>
</dbReference>
<accession>A0AA89BYE3</accession>
<keyword evidence="6" id="KW-0472">Membrane</keyword>
<gene>
    <name evidence="9" type="ORF">FSP39_000637</name>
</gene>
<comment type="function">
    <text evidence="5">Required for correct functioning of the GINS complex, a complex that plays an essential role in the initiation of DNA replication, and progression of DNA replication forks. GINS complex seems to bind preferentially to single-stranded DNA.</text>
</comment>
<keyword evidence="10" id="KW-1185">Reference proteome</keyword>
<keyword evidence="6" id="KW-1133">Transmembrane helix</keyword>
<evidence type="ECO:0000256" key="5">
    <source>
        <dbReference type="RuleBase" id="RU368085"/>
    </source>
</evidence>
<dbReference type="PANTHER" id="PTHR12914">
    <property type="entry name" value="PARTNER OF SLD5"/>
    <property type="match status" value="1"/>
</dbReference>
<evidence type="ECO:0000256" key="4">
    <source>
        <dbReference type="ARBA" id="ARBA00023242"/>
    </source>
</evidence>
<evidence type="ECO:0000256" key="6">
    <source>
        <dbReference type="SAM" id="Phobius"/>
    </source>
</evidence>
<evidence type="ECO:0000313" key="10">
    <source>
        <dbReference type="Proteomes" id="UP001186944"/>
    </source>
</evidence>
<proteinExistence type="inferred from homology"/>
<evidence type="ECO:0000259" key="7">
    <source>
        <dbReference type="Pfam" id="PF05916"/>
    </source>
</evidence>
<sequence length="202" mass="23194">MPVGHECFIGKSEIVLKSKHLHIFAHTGLVVCALIYSVVISVSDVTFIFHQYERSATVAGEGGLFSGVQLRHAALERNKRCLLAYLYNRLEQIKKMRWEFGSVLPAEVKFNMCEQEVQWFGRYNKMLANYMRSIGGEGGMDLTQDLKPPKTLYIEVRCLMDHGEFETQDGNIVVLKKNTQHFLLRSECEHLIRQGILEHIVH</sequence>
<dbReference type="CDD" id="cd11710">
    <property type="entry name" value="GINS_A_psf1"/>
    <property type="match status" value="1"/>
</dbReference>
<feature type="domain" description="DNA replication complex GINS protein PSF1 C-terminal" evidence="8">
    <location>
        <begin position="150"/>
        <end position="201"/>
    </location>
</feature>
<evidence type="ECO:0000256" key="2">
    <source>
        <dbReference type="ARBA" id="ARBA00006677"/>
    </source>
</evidence>
<comment type="caution">
    <text evidence="9">The sequence shown here is derived from an EMBL/GenBank/DDBJ whole genome shotgun (WGS) entry which is preliminary data.</text>
</comment>
<dbReference type="Proteomes" id="UP001186944">
    <property type="component" value="Unassembled WGS sequence"/>
</dbReference>
<evidence type="ECO:0000256" key="1">
    <source>
        <dbReference type="ARBA" id="ARBA00004123"/>
    </source>
</evidence>
<feature type="transmembrane region" description="Helical" evidence="6">
    <location>
        <begin position="21"/>
        <end position="42"/>
    </location>
</feature>
<dbReference type="CDD" id="cd21696">
    <property type="entry name" value="GINS_B_Psf1"/>
    <property type="match status" value="1"/>
</dbReference>
<comment type="similarity">
    <text evidence="2 5">Belongs to the GINS1/PSF1 family.</text>
</comment>
<dbReference type="GO" id="GO:0000811">
    <property type="term" value="C:GINS complex"/>
    <property type="evidence" value="ECO:0007669"/>
    <property type="project" value="UniProtKB-UniRule"/>
</dbReference>
<dbReference type="InterPro" id="IPR021151">
    <property type="entry name" value="GINS_A"/>
</dbReference>